<dbReference type="SUPFAM" id="SSF53223">
    <property type="entry name" value="Aminoacid dehydrogenase-like, N-terminal domain"/>
    <property type="match status" value="1"/>
</dbReference>
<proteinExistence type="predicted"/>
<dbReference type="InterPro" id="IPR036291">
    <property type="entry name" value="NAD(P)-bd_dom_sf"/>
</dbReference>
<dbReference type="GO" id="GO:0016491">
    <property type="term" value="F:oxidoreductase activity"/>
    <property type="evidence" value="ECO:0007669"/>
    <property type="project" value="UniProtKB-KW"/>
</dbReference>
<evidence type="ECO:0000256" key="1">
    <source>
        <dbReference type="ARBA" id="ARBA00023002"/>
    </source>
</evidence>
<dbReference type="EMBL" id="JABBFW010000007">
    <property type="protein sequence ID" value="NML15820.1"/>
    <property type="molecule type" value="Genomic_DNA"/>
</dbReference>
<dbReference type="InterPro" id="IPR046346">
    <property type="entry name" value="Aminoacid_DH-like_N_sf"/>
</dbReference>
<organism evidence="3 4">
    <name type="scientific">Azohydromonas caseinilytica</name>
    <dbReference type="NCBI Taxonomy" id="2728836"/>
    <lineage>
        <taxon>Bacteria</taxon>
        <taxon>Pseudomonadati</taxon>
        <taxon>Pseudomonadota</taxon>
        <taxon>Betaproteobacteria</taxon>
        <taxon>Burkholderiales</taxon>
        <taxon>Sphaerotilaceae</taxon>
        <taxon>Azohydromonas</taxon>
    </lineage>
</organism>
<reference evidence="3 4" key="1">
    <citation type="submission" date="2020-04" db="EMBL/GenBank/DDBJ databases">
        <title>Azohydromonas sp. isolated from soil.</title>
        <authorList>
            <person name="Dahal R.H."/>
        </authorList>
    </citation>
    <scope>NUCLEOTIDE SEQUENCE [LARGE SCALE GENOMIC DNA]</scope>
    <source>
        <strain evidence="3 4">G-1-1-14</strain>
    </source>
</reference>
<comment type="caution">
    <text evidence="3">The sequence shown here is derived from an EMBL/GenBank/DDBJ whole genome shotgun (WGS) entry which is preliminary data.</text>
</comment>
<protein>
    <submittedName>
        <fullName evidence="3">Methylenetetrahydromethanopterin dehydrogenase</fullName>
    </submittedName>
</protein>
<dbReference type="Proteomes" id="UP000574067">
    <property type="component" value="Unassembled WGS sequence"/>
</dbReference>
<name>A0A848FCB6_9BURK</name>
<dbReference type="SUPFAM" id="SSF51735">
    <property type="entry name" value="NAD(P)-binding Rossmann-fold domains"/>
    <property type="match status" value="1"/>
</dbReference>
<dbReference type="InterPro" id="IPR015259">
    <property type="entry name" value="Methyl-teptahyd_DH_N"/>
</dbReference>
<evidence type="ECO:0000313" key="3">
    <source>
        <dbReference type="EMBL" id="NML15820.1"/>
    </source>
</evidence>
<accession>A0A848FCB6</accession>
<dbReference type="RefSeq" id="WP_169160721.1">
    <property type="nucleotide sequence ID" value="NZ_JABBFW010000007.1"/>
</dbReference>
<dbReference type="Pfam" id="PF09176">
    <property type="entry name" value="Mpt_N"/>
    <property type="match status" value="1"/>
</dbReference>
<dbReference type="AlphaFoldDB" id="A0A848FCB6"/>
<feature type="domain" description="Methylene-tetrahydromethanopterin dehydrogenase N-terminal" evidence="2">
    <location>
        <begin position="18"/>
        <end position="98"/>
    </location>
</feature>
<dbReference type="Gene3D" id="3.40.50.720">
    <property type="entry name" value="NAD(P)-binding Rossmann-like Domain"/>
    <property type="match status" value="1"/>
</dbReference>
<evidence type="ECO:0000259" key="2">
    <source>
        <dbReference type="Pfam" id="PF09176"/>
    </source>
</evidence>
<sequence>MERPYILHMLTPGPWMSPFDVNMAADAGYQVIVPYCGVDVAATPGLTQDAIFSRGPKGVARTGLFIGGRDVAQAVDMLDAARKAMVPPFVVSVMADPSGAFTTAAAMLACVRQQLKKAHGAELAGRQVLVLGGTGPVGRVVGVLAARAGAQVRIASHKGLQAAQETVDAVNKRFGTALLPASSADKAALREALASTDVVLATAAAGVQVLSADDLAAAGQKLLVAADVNAVPPEGIAGVGVMDDGKPVAGTQAVGIGALAVGNVKYQVQNQLLKRMREAEKPVTLSFDDAFALACELRA</sequence>
<dbReference type="InterPro" id="IPR037089">
    <property type="entry name" value="Methyl-teptahyd_DH_N_sf"/>
</dbReference>
<keyword evidence="1" id="KW-0560">Oxidoreductase</keyword>
<gene>
    <name evidence="3" type="ORF">HHL10_12640</name>
</gene>
<keyword evidence="4" id="KW-1185">Reference proteome</keyword>
<dbReference type="Gene3D" id="3.40.50.10280">
    <property type="entry name" value="Methylene-tetrahydromethanopterin dehydrogenase, N-terminal domain"/>
    <property type="match status" value="1"/>
</dbReference>
<evidence type="ECO:0000313" key="4">
    <source>
        <dbReference type="Proteomes" id="UP000574067"/>
    </source>
</evidence>